<evidence type="ECO:0000256" key="13">
    <source>
        <dbReference type="ARBA" id="ARBA00030318"/>
    </source>
</evidence>
<evidence type="ECO:0000256" key="2">
    <source>
        <dbReference type="ARBA" id="ARBA00004922"/>
    </source>
</evidence>
<gene>
    <name evidence="19" type="primary">LOC106462878</name>
</gene>
<evidence type="ECO:0000256" key="4">
    <source>
        <dbReference type="ARBA" id="ARBA00020030"/>
    </source>
</evidence>
<evidence type="ECO:0000256" key="10">
    <source>
        <dbReference type="ARBA" id="ARBA00022989"/>
    </source>
</evidence>
<evidence type="ECO:0000256" key="11">
    <source>
        <dbReference type="ARBA" id="ARBA00023136"/>
    </source>
</evidence>
<accession>A0ABM1BAU7</accession>
<keyword evidence="9" id="KW-0735">Signal-anchor</keyword>
<evidence type="ECO:0000256" key="3">
    <source>
        <dbReference type="ARBA" id="ARBA00012823"/>
    </source>
</evidence>
<organism evidence="18 19">
    <name type="scientific">Limulus polyphemus</name>
    <name type="common">Atlantic horseshoe crab</name>
    <dbReference type="NCBI Taxonomy" id="6850"/>
    <lineage>
        <taxon>Eukaryota</taxon>
        <taxon>Metazoa</taxon>
        <taxon>Ecdysozoa</taxon>
        <taxon>Arthropoda</taxon>
        <taxon>Chelicerata</taxon>
        <taxon>Merostomata</taxon>
        <taxon>Xiphosura</taxon>
        <taxon>Limulidae</taxon>
        <taxon>Limulus</taxon>
    </lineage>
</organism>
<dbReference type="PANTHER" id="PTHR20961:SF38">
    <property type="entry name" value="PROTEIN O-LINKED-MANNOSE BETA-1,4-N-ACETYLGLUCOSAMINYLTRANSFERASE 2"/>
    <property type="match status" value="1"/>
</dbReference>
<evidence type="ECO:0000256" key="16">
    <source>
        <dbReference type="ARBA" id="ARBA00048274"/>
    </source>
</evidence>
<comment type="function">
    <text evidence="15">O-linked mannose beta-1,4-N-acetylglucosaminyltransferase that transfers UDP-N-acetyl-D-glucosamine to the 4-position of the mannose to generate N-acetyl-D-glucosamine-beta-1,4-O-D-mannosylprotein. Involved in the biosynthesis of the phosphorylated O-mannosyl trisaccharide (N-acetylgalactosamine-beta-3-N-acetylglucosamine-beta-4-(phosphate-6-)mannose), a carbohydrate structure present in alpha-dystroglycan (DAG1), which is required for binding laminin G-like domain-containing extracellular proteins with high affinity.</text>
</comment>
<evidence type="ECO:0000256" key="15">
    <source>
        <dbReference type="ARBA" id="ARBA00045959"/>
    </source>
</evidence>
<comment type="pathway">
    <text evidence="2">Protein modification; protein glycosylation.</text>
</comment>
<proteinExistence type="predicted"/>
<dbReference type="SMART" id="SM00060">
    <property type="entry name" value="FN3"/>
    <property type="match status" value="1"/>
</dbReference>
<evidence type="ECO:0000256" key="1">
    <source>
        <dbReference type="ARBA" id="ARBA00004648"/>
    </source>
</evidence>
<keyword evidence="11" id="KW-0472">Membrane</keyword>
<dbReference type="PANTHER" id="PTHR20961">
    <property type="entry name" value="GLYCOSYLTRANSFERASE"/>
    <property type="match status" value="1"/>
</dbReference>
<dbReference type="GeneID" id="106462878"/>
<keyword evidence="10" id="KW-1133">Transmembrane helix</keyword>
<reference evidence="19" key="1">
    <citation type="submission" date="2025-08" db="UniProtKB">
        <authorList>
            <consortium name="RefSeq"/>
        </authorList>
    </citation>
    <scope>IDENTIFICATION</scope>
    <source>
        <tissue evidence="19">Muscle</tissue>
    </source>
</reference>
<dbReference type="Pfam" id="PF00041">
    <property type="entry name" value="fn3"/>
    <property type="match status" value="1"/>
</dbReference>
<dbReference type="Proteomes" id="UP000694941">
    <property type="component" value="Unplaced"/>
</dbReference>
<evidence type="ECO:0000256" key="6">
    <source>
        <dbReference type="ARBA" id="ARBA00022679"/>
    </source>
</evidence>
<feature type="non-terminal residue" evidence="19">
    <location>
        <position position="1"/>
    </location>
</feature>
<evidence type="ECO:0000256" key="5">
    <source>
        <dbReference type="ARBA" id="ARBA00022676"/>
    </source>
</evidence>
<evidence type="ECO:0000256" key="8">
    <source>
        <dbReference type="ARBA" id="ARBA00022824"/>
    </source>
</evidence>
<dbReference type="CDD" id="cd00063">
    <property type="entry name" value="FN3"/>
    <property type="match status" value="1"/>
</dbReference>
<evidence type="ECO:0000313" key="19">
    <source>
        <dbReference type="RefSeq" id="XP_013778297.2"/>
    </source>
</evidence>
<evidence type="ECO:0000313" key="18">
    <source>
        <dbReference type="Proteomes" id="UP000694941"/>
    </source>
</evidence>
<sequence>LLPGNLKLSSSVWCYGSDNTNRHCRFRNLCFFPKTNDFVFFHGSKSVYFGIPENRFNPALADLASVENHNTQYFHFTDMPESESQSFNKTFIDKRFFIFNRFNPGNLMHVLHDDLIPLISSLKEICGAVTIKETQECLKSFELFLADKHPPGMFFNLYEELSAGSPVLAINLTDNMICFAESFVGLRKHTLWYQYGFKIPQGPLKRDMKIVTHEVKIFIEMFRGKFGKKYSFTDDESYAVLITRNNRIIINEAEVLEELHKCSGLKMKKISLEENSLQEIIQVIHNSKVLVGMHGALLVLLMFLKPNSIVIELFPYGVNPDNYTPYKTLATLPGFGLIYHAWRNTELKNTIIKPDNPVELGGIRHLPLTVQQQILDSPEVPQHLCCNNPEWLFRIYQDTIVNISSFSQVLQHALLQQVEGKIFQQHNENLIRRKLYPGEVQNLACLVSSDETWTSLVLSWEKPWNLKYINFSLVVYEVLVQEVNTEKVHSVQVKTTKHTFYKLQQNTDYMIWLRCQVDGRSGHFSTYPLHCYT</sequence>
<keyword evidence="12" id="KW-0325">Glycoprotein</keyword>
<dbReference type="Pfam" id="PF04577">
    <property type="entry name" value="Glyco_transf_61"/>
    <property type="match status" value="1"/>
</dbReference>
<dbReference type="SUPFAM" id="SSF49265">
    <property type="entry name" value="Fibronectin type III"/>
    <property type="match status" value="1"/>
</dbReference>
<comment type="subcellular location">
    <subcellularLocation>
        <location evidence="1">Endoplasmic reticulum membrane</location>
        <topology evidence="1">Single-pass type II membrane protein</topology>
    </subcellularLocation>
</comment>
<evidence type="ECO:0000256" key="12">
    <source>
        <dbReference type="ARBA" id="ARBA00023180"/>
    </source>
</evidence>
<dbReference type="InterPro" id="IPR036116">
    <property type="entry name" value="FN3_sf"/>
</dbReference>
<evidence type="ECO:0000256" key="14">
    <source>
        <dbReference type="ARBA" id="ARBA00032859"/>
    </source>
</evidence>
<keyword evidence="7" id="KW-0812">Transmembrane</keyword>
<keyword evidence="18" id="KW-1185">Reference proteome</keyword>
<evidence type="ECO:0000259" key="17">
    <source>
        <dbReference type="PROSITE" id="PS50853"/>
    </source>
</evidence>
<dbReference type="PROSITE" id="PS50853">
    <property type="entry name" value="FN3"/>
    <property type="match status" value="1"/>
</dbReference>
<keyword evidence="8" id="KW-0256">Endoplasmic reticulum</keyword>
<feature type="domain" description="Fibronectin type-III" evidence="17">
    <location>
        <begin position="439"/>
        <end position="533"/>
    </location>
</feature>
<protein>
    <recommendedName>
        <fullName evidence="4">Protein O-linked-mannose beta-1,4-N-acetylglucosaminyltransferase 2</fullName>
        <ecNumber evidence="3">2.4.1.312</ecNumber>
    </recommendedName>
    <alternativeName>
        <fullName evidence="13">Extracellular O-linked N-acetylglucosamine transferase-like</fullName>
    </alternativeName>
    <alternativeName>
        <fullName evidence="14">Glycosyltransferase-like domain-containing protein 2</fullName>
    </alternativeName>
</protein>
<dbReference type="InterPro" id="IPR007657">
    <property type="entry name" value="Glycosyltransferase_61"/>
</dbReference>
<dbReference type="Gene3D" id="2.60.40.10">
    <property type="entry name" value="Immunoglobulins"/>
    <property type="match status" value="1"/>
</dbReference>
<evidence type="ECO:0000256" key="7">
    <source>
        <dbReference type="ARBA" id="ARBA00022692"/>
    </source>
</evidence>
<dbReference type="InterPro" id="IPR049625">
    <property type="entry name" value="Glyco_transf_61_cat"/>
</dbReference>
<comment type="catalytic activity">
    <reaction evidence="16">
        <text>3-O-(alpha-D-mannosyl)-L-threonyl-[protein] + UDP-N-acetyl-alpha-D-glucosamine = 3-O-(N-acetyl-beta-D-glucosaminyl-(1-&gt;4)-alpha-D-mannosyl)-L-threonyl-[protein] + UDP + H(+)</text>
        <dbReference type="Rhea" id="RHEA:37663"/>
        <dbReference type="Rhea" id="RHEA-COMP:13547"/>
        <dbReference type="Rhea" id="RHEA-COMP:13618"/>
        <dbReference type="ChEBI" id="CHEBI:15378"/>
        <dbReference type="ChEBI" id="CHEBI:57705"/>
        <dbReference type="ChEBI" id="CHEBI:58223"/>
        <dbReference type="ChEBI" id="CHEBI:137323"/>
        <dbReference type="ChEBI" id="CHEBI:137540"/>
        <dbReference type="EC" id="2.4.1.312"/>
    </reaction>
</comment>
<keyword evidence="6" id="KW-0808">Transferase</keyword>
<evidence type="ECO:0000256" key="9">
    <source>
        <dbReference type="ARBA" id="ARBA00022968"/>
    </source>
</evidence>
<dbReference type="EC" id="2.4.1.312" evidence="3"/>
<keyword evidence="5" id="KW-0328">Glycosyltransferase</keyword>
<dbReference type="InterPro" id="IPR013783">
    <property type="entry name" value="Ig-like_fold"/>
</dbReference>
<dbReference type="RefSeq" id="XP_013778297.2">
    <property type="nucleotide sequence ID" value="XM_013922843.2"/>
</dbReference>
<name>A0ABM1BAU7_LIMPO</name>
<dbReference type="InterPro" id="IPR003961">
    <property type="entry name" value="FN3_dom"/>
</dbReference>